<protein>
    <submittedName>
        <fullName evidence="2">Uncharacterized protein</fullName>
    </submittedName>
</protein>
<dbReference type="OrthoDB" id="1272140at2"/>
<keyword evidence="1" id="KW-1133">Transmembrane helix</keyword>
<comment type="caution">
    <text evidence="2">The sequence shown here is derived from an EMBL/GenBank/DDBJ whole genome shotgun (WGS) entry which is preliminary data.</text>
</comment>
<evidence type="ECO:0000313" key="3">
    <source>
        <dbReference type="Proteomes" id="UP000095601"/>
    </source>
</evidence>
<dbReference type="KEGG" id="cnr:EB819_12435"/>
<proteinExistence type="predicted"/>
<keyword evidence="3" id="KW-1185">Reference proteome</keyword>
<gene>
    <name evidence="2" type="ORF">BHF72_0914</name>
</gene>
<keyword evidence="1" id="KW-0472">Membrane</keyword>
<accession>A0A1E5UAN0</accession>
<dbReference type="AlphaFoldDB" id="A0A1E5UAN0"/>
<keyword evidence="1" id="KW-0812">Transmembrane</keyword>
<name>A0A1E5UAN0_9FLAO</name>
<dbReference type="STRING" id="237258.SAMN04489756_11681"/>
<organism evidence="2 3">
    <name type="scientific">Cloacibacterium normanense</name>
    <dbReference type="NCBI Taxonomy" id="237258"/>
    <lineage>
        <taxon>Bacteria</taxon>
        <taxon>Pseudomonadati</taxon>
        <taxon>Bacteroidota</taxon>
        <taxon>Flavobacteriia</taxon>
        <taxon>Flavobacteriales</taxon>
        <taxon>Weeksellaceae</taxon>
    </lineage>
</organism>
<dbReference type="EMBL" id="MKGI01000080">
    <property type="protein sequence ID" value="OEL09966.1"/>
    <property type="molecule type" value="Genomic_DNA"/>
</dbReference>
<feature type="transmembrane region" description="Helical" evidence="1">
    <location>
        <begin position="183"/>
        <end position="202"/>
    </location>
</feature>
<dbReference type="RefSeq" id="WP_069800843.1">
    <property type="nucleotide sequence ID" value="NZ_CP034157.1"/>
</dbReference>
<dbReference type="PATRIC" id="fig|237258.4.peg.1092"/>
<evidence type="ECO:0000313" key="2">
    <source>
        <dbReference type="EMBL" id="OEL09966.1"/>
    </source>
</evidence>
<dbReference type="Proteomes" id="UP000095601">
    <property type="component" value="Unassembled WGS sequence"/>
</dbReference>
<sequence>MADLDLLHFEQLKAEVQAEYLKNHHPSYDEISKWKGIDIIYFQEDLRKKAKGNISEKSFYTYFKTVPSSKLPRIDMLNLLAIYAGYQSWYDFKKNHLFANEFISEHEKPSEIIVADEEIIEIPVEKPAETFLSTPEKAIPTIEKTTTAEIEPTIEETKTTVATSSSSPQRIFKNPLISLIKQYFWLISSVVLMTMVLILVFWQRIFATDYKFTFIDADRNTKIKDIIEIRVLKENETPIRYIINSGKDIEDDDVGVFRFPTQSKTLAMEVNSPFYRKDTIYRNLDPARTNETIELEPDVYAQALYYYSTNDISKKREELDKIISNNALIYQVFDNETYGVETLDKQKYIGLVTTPTTSLKNFKMIETKVSPETKKIILIKFKIQPDEITK</sequence>
<reference evidence="2 3" key="1">
    <citation type="submission" date="2016-09" db="EMBL/GenBank/DDBJ databases">
        <authorList>
            <person name="Capua I."/>
            <person name="De Benedictis P."/>
            <person name="Joannis T."/>
            <person name="Lombin L.H."/>
            <person name="Cattoli G."/>
        </authorList>
    </citation>
    <scope>NUCLEOTIDE SEQUENCE [LARGE SCALE GENOMIC DNA]</scope>
    <source>
        <strain evidence="2 3">NRS-1</strain>
    </source>
</reference>
<evidence type="ECO:0000256" key="1">
    <source>
        <dbReference type="SAM" id="Phobius"/>
    </source>
</evidence>